<feature type="domain" description="PIN" evidence="1">
    <location>
        <begin position="5"/>
        <end position="114"/>
    </location>
</feature>
<dbReference type="RefSeq" id="WP_394461102.1">
    <property type="nucleotide sequence ID" value="NZ_JBIGHZ010000004.1"/>
</dbReference>
<organism evidence="2 3">
    <name type="scientific">Roseateles rivi</name>
    <dbReference type="NCBI Taxonomy" id="3299028"/>
    <lineage>
        <taxon>Bacteria</taxon>
        <taxon>Pseudomonadati</taxon>
        <taxon>Pseudomonadota</taxon>
        <taxon>Betaproteobacteria</taxon>
        <taxon>Burkholderiales</taxon>
        <taxon>Sphaerotilaceae</taxon>
        <taxon>Roseateles</taxon>
    </lineage>
</organism>
<reference evidence="2 3" key="1">
    <citation type="submission" date="2024-08" db="EMBL/GenBank/DDBJ databases">
        <authorList>
            <person name="Lu H."/>
        </authorList>
    </citation>
    <scope>NUCLEOTIDE SEQUENCE [LARGE SCALE GENOMIC DNA]</scope>
    <source>
        <strain evidence="2 3">BYS180W</strain>
    </source>
</reference>
<proteinExistence type="predicted"/>
<comment type="caution">
    <text evidence="2">The sequence shown here is derived from an EMBL/GenBank/DDBJ whole genome shotgun (WGS) entry which is preliminary data.</text>
</comment>
<dbReference type="InterPro" id="IPR029060">
    <property type="entry name" value="PIN-like_dom_sf"/>
</dbReference>
<keyword evidence="3" id="KW-1185">Reference proteome</keyword>
<dbReference type="InterPro" id="IPR002716">
    <property type="entry name" value="PIN_dom"/>
</dbReference>
<evidence type="ECO:0000259" key="1">
    <source>
        <dbReference type="Pfam" id="PF13470"/>
    </source>
</evidence>
<dbReference type="Proteomes" id="UP001606099">
    <property type="component" value="Unassembled WGS sequence"/>
</dbReference>
<dbReference type="PANTHER" id="PTHR34610:SF3">
    <property type="entry name" value="SSL7007 PROTEIN"/>
    <property type="match status" value="1"/>
</dbReference>
<dbReference type="Pfam" id="PF13470">
    <property type="entry name" value="PIN_3"/>
    <property type="match status" value="1"/>
</dbReference>
<evidence type="ECO:0000313" key="3">
    <source>
        <dbReference type="Proteomes" id="UP001606099"/>
    </source>
</evidence>
<dbReference type="SUPFAM" id="SSF88723">
    <property type="entry name" value="PIN domain-like"/>
    <property type="match status" value="1"/>
</dbReference>
<dbReference type="PANTHER" id="PTHR34610">
    <property type="entry name" value="SSL7007 PROTEIN"/>
    <property type="match status" value="1"/>
</dbReference>
<evidence type="ECO:0000313" key="2">
    <source>
        <dbReference type="EMBL" id="MFG6448646.1"/>
    </source>
</evidence>
<gene>
    <name evidence="2" type="ORF">ACG0Z6_10410</name>
</gene>
<name>A0ABW7FWD9_9BURK</name>
<dbReference type="InterPro" id="IPR002850">
    <property type="entry name" value="PIN_toxin-like"/>
</dbReference>
<dbReference type="EMBL" id="JBIGHZ010000004">
    <property type="protein sequence ID" value="MFG6448646.1"/>
    <property type="molecule type" value="Genomic_DNA"/>
</dbReference>
<accession>A0ABW7FWD9</accession>
<sequence length="154" mass="16975">MPWPVVIDTQTLMEWLVFRDPIGLELGQALGNGQLRWLGCPAMREELLHVLGRGVAQRWNPDLAAIEAAFASHCTELAEAQTDMRLRCRDGDDQKFIDFALAQGCFALLTRDKDLRALAKRARARGLWVAPAENVLDALRLSISQACSSASAAT</sequence>
<protein>
    <submittedName>
        <fullName evidence="2">Toxin-antitoxin system toxin component, PIN family</fullName>
    </submittedName>
</protein>